<accession>W4L9B5</accession>
<dbReference type="InterPro" id="IPR036097">
    <property type="entry name" value="HisK_dim/P_sf"/>
</dbReference>
<dbReference type="CDD" id="cd06225">
    <property type="entry name" value="HAMP"/>
    <property type="match status" value="1"/>
</dbReference>
<evidence type="ECO:0000256" key="9">
    <source>
        <dbReference type="ARBA" id="ARBA00022741"/>
    </source>
</evidence>
<protein>
    <recommendedName>
        <fullName evidence="3">histidine kinase</fullName>
        <ecNumber evidence="3">2.7.13.3</ecNumber>
    </recommendedName>
</protein>
<comment type="subcellular location">
    <subcellularLocation>
        <location evidence="2">Cell inner membrane</location>
        <topology evidence="2">Multi-pass membrane protein</topology>
    </subcellularLocation>
</comment>
<feature type="transmembrane region" description="Helical" evidence="16">
    <location>
        <begin position="177"/>
        <end position="201"/>
    </location>
</feature>
<evidence type="ECO:0000256" key="6">
    <source>
        <dbReference type="ARBA" id="ARBA00022553"/>
    </source>
</evidence>
<evidence type="ECO:0000256" key="10">
    <source>
        <dbReference type="ARBA" id="ARBA00022777"/>
    </source>
</evidence>
<dbReference type="InterPro" id="IPR050980">
    <property type="entry name" value="2C_sensor_his_kinase"/>
</dbReference>
<dbReference type="InterPro" id="IPR005467">
    <property type="entry name" value="His_kinase_dom"/>
</dbReference>
<dbReference type="SMART" id="SM00388">
    <property type="entry name" value="HisKA"/>
    <property type="match status" value="1"/>
</dbReference>
<sequence length="459" mass="51898">MKRLWPRRLSGQMICLVLIGLGVAQVLSFVIYRVQHQSTLRAIQDQYVLARLTPVVRLLADTPPDLHERIVRAASSPKLRMTVADEPILETMTTSHRGLTLQQQLAELTHRDRNDIRIGLHQRRNHPHGEKPNDDGQPDSQPRQRVQERATMMAVAVSLSDGRWLNMLRWSRPPDPFWEWSTLLSVSLSALILSLLMIWMVRRITFPLAHLSAAADRFGRGEATEPLAEQGPSDIQHTIRAFNQMRSRLERFVQDRTHMLAAISHDLRTPITALRVRTELIEDLETRQRIVGTLDEMQRMIEATLACVREESAQEETRLIDLTALVESLCDDLSDTGQPVSFSGPDKLPYRCRSVSLKRALGNLVENAVTYGQRARVALIEERDGLCIDIDDDGPGIAEADMERMFEPFVRLETSRSLETGGVGLGMAIARSIVRQHGGDITLANRDKEGLCTTVWLPR</sequence>
<keyword evidence="6" id="KW-0597">Phosphoprotein</keyword>
<evidence type="ECO:0000256" key="7">
    <source>
        <dbReference type="ARBA" id="ARBA00022679"/>
    </source>
</evidence>
<keyword evidence="7" id="KW-0808">Transferase</keyword>
<dbReference type="PROSITE" id="PS50109">
    <property type="entry name" value="HIS_KIN"/>
    <property type="match status" value="1"/>
</dbReference>
<evidence type="ECO:0000259" key="18">
    <source>
        <dbReference type="PROSITE" id="PS50885"/>
    </source>
</evidence>
<comment type="catalytic activity">
    <reaction evidence="1">
        <text>ATP + protein L-histidine = ADP + protein N-phospho-L-histidine.</text>
        <dbReference type="EC" id="2.7.13.3"/>
    </reaction>
</comment>
<dbReference type="Gene3D" id="3.30.565.10">
    <property type="entry name" value="Histidine kinase-like ATPase, C-terminal domain"/>
    <property type="match status" value="1"/>
</dbReference>
<comment type="caution">
    <text evidence="19">The sequence shown here is derived from an EMBL/GenBank/DDBJ whole genome shotgun (WGS) entry which is preliminary data.</text>
</comment>
<dbReference type="PANTHER" id="PTHR44936">
    <property type="entry name" value="SENSOR PROTEIN CREC"/>
    <property type="match status" value="1"/>
</dbReference>
<keyword evidence="11" id="KW-0067">ATP-binding</keyword>
<keyword evidence="4" id="KW-1003">Cell membrane</keyword>
<keyword evidence="10" id="KW-0418">Kinase</keyword>
<dbReference type="CDD" id="cd00082">
    <property type="entry name" value="HisKA"/>
    <property type="match status" value="1"/>
</dbReference>
<dbReference type="Proteomes" id="UP000019140">
    <property type="component" value="Unassembled WGS sequence"/>
</dbReference>
<evidence type="ECO:0000256" key="11">
    <source>
        <dbReference type="ARBA" id="ARBA00022840"/>
    </source>
</evidence>
<dbReference type="Pfam" id="PF00512">
    <property type="entry name" value="HisKA"/>
    <property type="match status" value="1"/>
</dbReference>
<dbReference type="GO" id="GO:0005524">
    <property type="term" value="F:ATP binding"/>
    <property type="evidence" value="ECO:0007669"/>
    <property type="project" value="UniProtKB-KW"/>
</dbReference>
<evidence type="ECO:0000256" key="8">
    <source>
        <dbReference type="ARBA" id="ARBA00022692"/>
    </source>
</evidence>
<dbReference type="HOGENOM" id="CLU_000445_89_27_7"/>
<dbReference type="GO" id="GO:0005886">
    <property type="term" value="C:plasma membrane"/>
    <property type="evidence" value="ECO:0007669"/>
    <property type="project" value="UniProtKB-SubCell"/>
</dbReference>
<evidence type="ECO:0000256" key="12">
    <source>
        <dbReference type="ARBA" id="ARBA00022989"/>
    </source>
</evidence>
<feature type="region of interest" description="Disordered" evidence="15">
    <location>
        <begin position="120"/>
        <end position="146"/>
    </location>
</feature>
<feature type="non-terminal residue" evidence="19">
    <location>
        <position position="459"/>
    </location>
</feature>
<evidence type="ECO:0000256" key="13">
    <source>
        <dbReference type="ARBA" id="ARBA00023012"/>
    </source>
</evidence>
<dbReference type="Pfam" id="PF00672">
    <property type="entry name" value="HAMP"/>
    <property type="match status" value="1"/>
</dbReference>
<dbReference type="SMART" id="SM00304">
    <property type="entry name" value="HAMP"/>
    <property type="match status" value="1"/>
</dbReference>
<evidence type="ECO:0000313" key="20">
    <source>
        <dbReference type="Proteomes" id="UP000019140"/>
    </source>
</evidence>
<evidence type="ECO:0000256" key="16">
    <source>
        <dbReference type="SAM" id="Phobius"/>
    </source>
</evidence>
<evidence type="ECO:0000259" key="17">
    <source>
        <dbReference type="PROSITE" id="PS50109"/>
    </source>
</evidence>
<dbReference type="Pfam" id="PF02518">
    <property type="entry name" value="HATPase_c"/>
    <property type="match status" value="1"/>
</dbReference>
<evidence type="ECO:0000256" key="2">
    <source>
        <dbReference type="ARBA" id="ARBA00004429"/>
    </source>
</evidence>
<dbReference type="Gene3D" id="1.10.8.500">
    <property type="entry name" value="HAMP domain in histidine kinase"/>
    <property type="match status" value="1"/>
</dbReference>
<dbReference type="SUPFAM" id="SSF158472">
    <property type="entry name" value="HAMP domain-like"/>
    <property type="match status" value="1"/>
</dbReference>
<feature type="domain" description="Histidine kinase" evidence="17">
    <location>
        <begin position="262"/>
        <end position="459"/>
    </location>
</feature>
<proteinExistence type="predicted"/>
<gene>
    <name evidence="19" type="ORF">ETSY2_50540</name>
</gene>
<dbReference type="SUPFAM" id="SSF55874">
    <property type="entry name" value="ATPase domain of HSP90 chaperone/DNA topoisomerase II/histidine kinase"/>
    <property type="match status" value="1"/>
</dbReference>
<evidence type="ECO:0000313" key="19">
    <source>
        <dbReference type="EMBL" id="ETW93926.1"/>
    </source>
</evidence>
<evidence type="ECO:0000256" key="3">
    <source>
        <dbReference type="ARBA" id="ARBA00012438"/>
    </source>
</evidence>
<keyword evidence="8 16" id="KW-0812">Transmembrane</keyword>
<keyword evidence="12 16" id="KW-1133">Transmembrane helix</keyword>
<dbReference type="PRINTS" id="PR00344">
    <property type="entry name" value="BCTRLSENSOR"/>
</dbReference>
<dbReference type="PANTHER" id="PTHR44936:SF5">
    <property type="entry name" value="SENSOR HISTIDINE KINASE ENVZ"/>
    <property type="match status" value="1"/>
</dbReference>
<dbReference type="PROSITE" id="PS50885">
    <property type="entry name" value="HAMP"/>
    <property type="match status" value="1"/>
</dbReference>
<evidence type="ECO:0000256" key="15">
    <source>
        <dbReference type="SAM" id="MobiDB-lite"/>
    </source>
</evidence>
<keyword evidence="9" id="KW-0547">Nucleotide-binding</keyword>
<evidence type="ECO:0000256" key="14">
    <source>
        <dbReference type="ARBA" id="ARBA00023136"/>
    </source>
</evidence>
<dbReference type="InterPro" id="IPR003661">
    <property type="entry name" value="HisK_dim/P_dom"/>
</dbReference>
<keyword evidence="20" id="KW-1185">Reference proteome</keyword>
<reference evidence="19 20" key="1">
    <citation type="journal article" date="2014" name="Nature">
        <title>An environmental bacterial taxon with a large and distinct metabolic repertoire.</title>
        <authorList>
            <person name="Wilson M.C."/>
            <person name="Mori T."/>
            <person name="Ruckert C."/>
            <person name="Uria A.R."/>
            <person name="Helf M.J."/>
            <person name="Takada K."/>
            <person name="Gernert C."/>
            <person name="Steffens U.A."/>
            <person name="Heycke N."/>
            <person name="Schmitt S."/>
            <person name="Rinke C."/>
            <person name="Helfrich E.J."/>
            <person name="Brachmann A.O."/>
            <person name="Gurgui C."/>
            <person name="Wakimoto T."/>
            <person name="Kracht M."/>
            <person name="Crusemann M."/>
            <person name="Hentschel U."/>
            <person name="Abe I."/>
            <person name="Matsunaga S."/>
            <person name="Kalinowski J."/>
            <person name="Takeyama H."/>
            <person name="Piel J."/>
        </authorList>
    </citation>
    <scope>NUCLEOTIDE SEQUENCE [LARGE SCALE GENOMIC DNA]</scope>
    <source>
        <strain evidence="20">TSY2</strain>
    </source>
</reference>
<evidence type="ECO:0000256" key="4">
    <source>
        <dbReference type="ARBA" id="ARBA00022475"/>
    </source>
</evidence>
<evidence type="ECO:0000256" key="1">
    <source>
        <dbReference type="ARBA" id="ARBA00000085"/>
    </source>
</evidence>
<evidence type="ECO:0000256" key="5">
    <source>
        <dbReference type="ARBA" id="ARBA00022519"/>
    </source>
</evidence>
<keyword evidence="13" id="KW-0902">Two-component regulatory system</keyword>
<keyword evidence="14 16" id="KW-0472">Membrane</keyword>
<dbReference type="InterPro" id="IPR036890">
    <property type="entry name" value="HATPase_C_sf"/>
</dbReference>
<name>W4L9B5_9BACT</name>
<keyword evidence="5" id="KW-0997">Cell inner membrane</keyword>
<dbReference type="SUPFAM" id="SSF47384">
    <property type="entry name" value="Homodimeric domain of signal transducing histidine kinase"/>
    <property type="match status" value="1"/>
</dbReference>
<dbReference type="InterPro" id="IPR003594">
    <property type="entry name" value="HATPase_dom"/>
</dbReference>
<dbReference type="Gene3D" id="1.10.287.130">
    <property type="match status" value="1"/>
</dbReference>
<organism evidence="19 20">
    <name type="scientific">Candidatus Entotheonella gemina</name>
    <dbReference type="NCBI Taxonomy" id="1429439"/>
    <lineage>
        <taxon>Bacteria</taxon>
        <taxon>Pseudomonadati</taxon>
        <taxon>Nitrospinota/Tectimicrobiota group</taxon>
        <taxon>Candidatus Tectimicrobiota</taxon>
        <taxon>Candidatus Entotheonellia</taxon>
        <taxon>Candidatus Entotheonellales</taxon>
        <taxon>Candidatus Entotheonellaceae</taxon>
        <taxon>Candidatus Entotheonella</taxon>
    </lineage>
</organism>
<dbReference type="EMBL" id="AZHX01002551">
    <property type="protein sequence ID" value="ETW93926.1"/>
    <property type="molecule type" value="Genomic_DNA"/>
</dbReference>
<dbReference type="AlphaFoldDB" id="W4L9B5"/>
<dbReference type="SMART" id="SM00387">
    <property type="entry name" value="HATPase_c"/>
    <property type="match status" value="1"/>
</dbReference>
<dbReference type="InterPro" id="IPR004358">
    <property type="entry name" value="Sig_transdc_His_kin-like_C"/>
</dbReference>
<dbReference type="EC" id="2.7.13.3" evidence="3"/>
<feature type="domain" description="HAMP" evidence="18">
    <location>
        <begin position="202"/>
        <end position="254"/>
    </location>
</feature>
<dbReference type="GO" id="GO:0000155">
    <property type="term" value="F:phosphorelay sensor kinase activity"/>
    <property type="evidence" value="ECO:0007669"/>
    <property type="project" value="InterPro"/>
</dbReference>
<dbReference type="InterPro" id="IPR003660">
    <property type="entry name" value="HAMP_dom"/>
</dbReference>